<name>A0AAD6G0A2_9EURO</name>
<dbReference type="GeneID" id="81604090"/>
<evidence type="ECO:0000313" key="2">
    <source>
        <dbReference type="Proteomes" id="UP001213681"/>
    </source>
</evidence>
<keyword evidence="2" id="KW-1185">Reference proteome</keyword>
<dbReference type="AlphaFoldDB" id="A0AAD6G0A2"/>
<reference evidence="1" key="1">
    <citation type="submission" date="2022-12" db="EMBL/GenBank/DDBJ databases">
        <authorList>
            <person name="Petersen C."/>
        </authorList>
    </citation>
    <scope>NUCLEOTIDE SEQUENCE</scope>
    <source>
        <strain evidence="1">IBT 16125</strain>
    </source>
</reference>
<evidence type="ECO:0000313" key="1">
    <source>
        <dbReference type="EMBL" id="KAJ5439467.1"/>
    </source>
</evidence>
<dbReference type="EMBL" id="JAPVEA010000008">
    <property type="protein sequence ID" value="KAJ5439467.1"/>
    <property type="molecule type" value="Genomic_DNA"/>
</dbReference>
<accession>A0AAD6G0A2</accession>
<organism evidence="1 2">
    <name type="scientific">Penicillium daleae</name>
    <dbReference type="NCBI Taxonomy" id="63821"/>
    <lineage>
        <taxon>Eukaryota</taxon>
        <taxon>Fungi</taxon>
        <taxon>Dikarya</taxon>
        <taxon>Ascomycota</taxon>
        <taxon>Pezizomycotina</taxon>
        <taxon>Eurotiomycetes</taxon>
        <taxon>Eurotiomycetidae</taxon>
        <taxon>Eurotiales</taxon>
        <taxon>Aspergillaceae</taxon>
        <taxon>Penicillium</taxon>
    </lineage>
</organism>
<dbReference type="RefSeq" id="XP_056762696.1">
    <property type="nucleotide sequence ID" value="XM_056913847.1"/>
</dbReference>
<comment type="caution">
    <text evidence="1">The sequence shown here is derived from an EMBL/GenBank/DDBJ whole genome shotgun (WGS) entry which is preliminary data.</text>
</comment>
<gene>
    <name evidence="1" type="ORF">N7458_010465</name>
</gene>
<protein>
    <submittedName>
        <fullName evidence="1">Uncharacterized protein</fullName>
    </submittedName>
</protein>
<dbReference type="Proteomes" id="UP001213681">
    <property type="component" value="Unassembled WGS sequence"/>
</dbReference>
<proteinExistence type="predicted"/>
<reference evidence="1" key="2">
    <citation type="journal article" date="2023" name="IMA Fungus">
        <title>Comparative genomic study of the Penicillium genus elucidates a diverse pangenome and 15 lateral gene transfer events.</title>
        <authorList>
            <person name="Petersen C."/>
            <person name="Sorensen T."/>
            <person name="Nielsen M.R."/>
            <person name="Sondergaard T.E."/>
            <person name="Sorensen J.L."/>
            <person name="Fitzpatrick D.A."/>
            <person name="Frisvad J.C."/>
            <person name="Nielsen K.L."/>
        </authorList>
    </citation>
    <scope>NUCLEOTIDE SEQUENCE</scope>
    <source>
        <strain evidence="1">IBT 16125</strain>
    </source>
</reference>
<sequence length="396" mass="43843">MTTRPRPATHFSRLLDPGSPSVKPTFWDNLGNRRASVEQKLSWEFNHESAWNPIGPVNYEWSESLYSRAIKPLLQHNTKVIFKGFKKQTPYSVCCWMIGQEWHSSHPAVIFICGNEVAKNAVKLIEGHGEVARTWGFRVYGYKSKVSTTMGASVSEGHNESYSLVMPGMRFYVGNQDGISTRIATLGGSIKIDTDIYELSDEDGIYLSDNDSETTDIISCPDTAESFTLESDFAFVDDPRTRQGLVLGSIPSQSRSNFFSQGADWALLKLRPTDLVMNPITTCGCLPDNRMVPQQRAIGSGELERPGMDNGFAVSLRVVHSTFGIIVAGSELNDISYALPARTVFEEIRAGFPEMQLQSMQHIATLPLADFVDIVRKAIELGLTSVAKEMLLISGS</sequence>